<dbReference type="EMBL" id="CABHNI010000009">
    <property type="protein sequence ID" value="VUW93644.1"/>
    <property type="molecule type" value="Genomic_DNA"/>
</dbReference>
<proteinExistence type="predicted"/>
<organism evidence="1 2">
    <name type="scientific">Dorea formicigenerans</name>
    <dbReference type="NCBI Taxonomy" id="39486"/>
    <lineage>
        <taxon>Bacteria</taxon>
        <taxon>Bacillati</taxon>
        <taxon>Bacillota</taxon>
        <taxon>Clostridia</taxon>
        <taxon>Lachnospirales</taxon>
        <taxon>Lachnospiraceae</taxon>
        <taxon>Dorea</taxon>
    </lineage>
</organism>
<gene>
    <name evidence="1" type="ORF">DFSSTS7063_00328</name>
</gene>
<dbReference type="AlphaFoldDB" id="A0A564SET1"/>
<protein>
    <submittedName>
        <fullName evidence="1">Uncharacterized protein</fullName>
    </submittedName>
</protein>
<sequence length="244" mass="28456">MDETQKLIKSTIEGVTKKQYGINVVVEYVADVSERTQELQQECGEKLNSVYNAEHFTGTFIPAVNNNPYYILIQENRESMLEIMTAFHEYRHLIDFVLFLKTVTDNNIDALKNSPLYVTFNVYSEYAATLFGTKKYIEIVKLEDMSQKELAEAILQSAKETYWKLEGIDNRYQLLVHSMQYIGNIVACGQFSDEIDTQKLISEMELSEELYPILGHVFMYEDKYKWYEDLDKMMRKFVDGGVES</sequence>
<name>A0A564SET1_9FIRM</name>
<evidence type="ECO:0000313" key="2">
    <source>
        <dbReference type="Proteomes" id="UP000358366"/>
    </source>
</evidence>
<evidence type="ECO:0000313" key="1">
    <source>
        <dbReference type="EMBL" id="VUW93644.1"/>
    </source>
</evidence>
<dbReference type="Proteomes" id="UP000358366">
    <property type="component" value="Unassembled WGS sequence"/>
</dbReference>
<accession>A0A564SET1</accession>
<dbReference type="RefSeq" id="WP_144123430.1">
    <property type="nucleotide sequence ID" value="NZ_CABHNI010000009.1"/>
</dbReference>
<reference evidence="1 2" key="1">
    <citation type="submission" date="2019-07" db="EMBL/GenBank/DDBJ databases">
        <authorList>
            <person name="Hibberd C M."/>
            <person name="Gehrig L. J."/>
            <person name="Chang H.-W."/>
            <person name="Venkatesh S."/>
        </authorList>
    </citation>
    <scope>NUCLEOTIDE SEQUENCE [LARGE SCALE GENOMIC DNA]</scope>
    <source>
        <strain evidence="1">Dorea_formicigenerans_SSTS_Bg7063</strain>
    </source>
</reference>